<keyword evidence="9" id="KW-1185">Reference proteome</keyword>
<dbReference type="EMBL" id="LGTQ01000006">
    <property type="protein sequence ID" value="KPM48632.1"/>
    <property type="molecule type" value="Genomic_DNA"/>
</dbReference>
<dbReference type="GO" id="GO:0030170">
    <property type="term" value="F:pyridoxal phosphate binding"/>
    <property type="evidence" value="ECO:0007669"/>
    <property type="project" value="InterPro"/>
</dbReference>
<dbReference type="OrthoDB" id="9803665at2"/>
<dbReference type="InterPro" id="IPR015421">
    <property type="entry name" value="PyrdxlP-dep_Trfase_major"/>
</dbReference>
<evidence type="ECO:0000256" key="1">
    <source>
        <dbReference type="ARBA" id="ARBA00001933"/>
    </source>
</evidence>
<keyword evidence="5 7" id="KW-0456">Lyase</keyword>
<evidence type="ECO:0000256" key="3">
    <source>
        <dbReference type="ARBA" id="ARBA00022793"/>
    </source>
</evidence>
<evidence type="ECO:0000313" key="9">
    <source>
        <dbReference type="Proteomes" id="UP000050454"/>
    </source>
</evidence>
<name>A0A0P7C836_9BACT</name>
<evidence type="ECO:0000256" key="5">
    <source>
        <dbReference type="ARBA" id="ARBA00023239"/>
    </source>
</evidence>
<dbReference type="InterPro" id="IPR002129">
    <property type="entry name" value="PyrdxlP-dep_de-COase"/>
</dbReference>
<dbReference type="GO" id="GO:0016831">
    <property type="term" value="F:carboxy-lyase activity"/>
    <property type="evidence" value="ECO:0007669"/>
    <property type="project" value="UniProtKB-KW"/>
</dbReference>
<dbReference type="Proteomes" id="UP000050454">
    <property type="component" value="Unassembled WGS sequence"/>
</dbReference>
<dbReference type="GO" id="GO:0019752">
    <property type="term" value="P:carboxylic acid metabolic process"/>
    <property type="evidence" value="ECO:0007669"/>
    <property type="project" value="InterPro"/>
</dbReference>
<dbReference type="PATRIC" id="fig|1605367.3.peg.3076"/>
<dbReference type="AlphaFoldDB" id="A0A0P7C836"/>
<feature type="modified residue" description="N6-(pyridoxal phosphate)lysine" evidence="6">
    <location>
        <position position="262"/>
    </location>
</feature>
<evidence type="ECO:0000256" key="7">
    <source>
        <dbReference type="RuleBase" id="RU000382"/>
    </source>
</evidence>
<dbReference type="PANTHER" id="PTHR46101:SF18">
    <property type="entry name" value="HISTIDINE DECARBOXYLASE"/>
    <property type="match status" value="1"/>
</dbReference>
<comment type="similarity">
    <text evidence="2 7">Belongs to the group II decarboxylase family.</text>
</comment>
<keyword evidence="4 6" id="KW-0663">Pyridoxal phosphate</keyword>
<dbReference type="STRING" id="1605367.AFM12_08485"/>
<dbReference type="InterPro" id="IPR015424">
    <property type="entry name" value="PyrdxlP-dep_Trfase"/>
</dbReference>
<evidence type="ECO:0000256" key="2">
    <source>
        <dbReference type="ARBA" id="ARBA00009533"/>
    </source>
</evidence>
<dbReference type="PANTHER" id="PTHR46101">
    <property type="match status" value="1"/>
</dbReference>
<organism evidence="8 9">
    <name type="scientific">Jiulongibacter sediminis</name>
    <dbReference type="NCBI Taxonomy" id="1605367"/>
    <lineage>
        <taxon>Bacteria</taxon>
        <taxon>Pseudomonadati</taxon>
        <taxon>Bacteroidota</taxon>
        <taxon>Cytophagia</taxon>
        <taxon>Cytophagales</taxon>
        <taxon>Leadbetterellaceae</taxon>
        <taxon>Jiulongibacter</taxon>
    </lineage>
</organism>
<dbReference type="SUPFAM" id="SSF53383">
    <property type="entry name" value="PLP-dependent transferases"/>
    <property type="match status" value="1"/>
</dbReference>
<proteinExistence type="inferred from homology"/>
<evidence type="ECO:0000313" key="8">
    <source>
        <dbReference type="EMBL" id="KPM48632.1"/>
    </source>
</evidence>
<accession>A0A0P7C836</accession>
<evidence type="ECO:0000256" key="6">
    <source>
        <dbReference type="PIRSR" id="PIRSR602129-50"/>
    </source>
</evidence>
<dbReference type="Gene3D" id="3.40.640.10">
    <property type="entry name" value="Type I PLP-dependent aspartate aminotransferase-like (Major domain)"/>
    <property type="match status" value="1"/>
</dbReference>
<keyword evidence="3" id="KW-0210">Decarboxylase</keyword>
<dbReference type="InterPro" id="IPR051151">
    <property type="entry name" value="Group_II_Decarboxylase"/>
</dbReference>
<reference evidence="8 9" key="1">
    <citation type="submission" date="2015-07" db="EMBL/GenBank/DDBJ databases">
        <title>The draft genome sequence of Leadbetterella sp. JN14-9.</title>
        <authorList>
            <person name="Liu Y."/>
            <person name="Du J."/>
            <person name="Shao Z."/>
        </authorList>
    </citation>
    <scope>NUCLEOTIDE SEQUENCE [LARGE SCALE GENOMIC DNA]</scope>
    <source>
        <strain evidence="8 9">JN14-9</strain>
    </source>
</reference>
<gene>
    <name evidence="8" type="ORF">AFM12_08485</name>
</gene>
<comment type="caution">
    <text evidence="8">The sequence shown here is derived from an EMBL/GenBank/DDBJ whole genome shotgun (WGS) entry which is preliminary data.</text>
</comment>
<protein>
    <submittedName>
        <fullName evidence="8">Cytochrome D ubiquinol oxidase subunit I</fullName>
    </submittedName>
</protein>
<comment type="cofactor">
    <cofactor evidence="1 6 7">
        <name>pyridoxal 5'-phosphate</name>
        <dbReference type="ChEBI" id="CHEBI:597326"/>
    </cofactor>
</comment>
<dbReference type="Pfam" id="PF00282">
    <property type="entry name" value="Pyridoxal_deC"/>
    <property type="match status" value="1"/>
</dbReference>
<evidence type="ECO:0000256" key="4">
    <source>
        <dbReference type="ARBA" id="ARBA00022898"/>
    </source>
</evidence>
<sequence length="412" mass="46496">MKLWKKKSHQEILDRVKSALDQNRSFYKEPILGMPCSYLDSKIFPGNSPILANAPFLQTLVNNPNHIGCHTVATSEATFEGTQQLERELLDIIACDIFKAEHGNYDGYVATGGTESNIQALWIYREYFKAQGLSNDEIAVVCSEDTHYSISKGCNLLCLNQYKVKVDPETRKMALEDISAKIKSFKDKGMKGVVFVANMMTTMFGSVDDIDVIATALQSSGLDFKIHVDSAYGGFYYPFINVDTKLDFSNPLINSITVDAHKMVQAPYGTGIFLIRKGFMKYTLNQDASYVKGEDYTLVGSRSGANSVAVWMILTAHGPHGWSEKVYILKKRTDWLCQKLKESKINFFREKKSNIVTIPAKHVNPKIEKKYYLVPDSHSKPSWYKIIVMEHVSVGFLESLVEDLSLELAEHY</sequence>
<dbReference type="RefSeq" id="WP_055146623.1">
    <property type="nucleotide sequence ID" value="NZ_JXSZ01000006.1"/>
</dbReference>
<dbReference type="InterPro" id="IPR015422">
    <property type="entry name" value="PyrdxlP-dep_Trfase_small"/>
</dbReference>
<dbReference type="Gene3D" id="3.90.1150.10">
    <property type="entry name" value="Aspartate Aminotransferase, domain 1"/>
    <property type="match status" value="1"/>
</dbReference>